<keyword evidence="1" id="KW-0812">Transmembrane</keyword>
<organism evidence="2 3">
    <name type="scientific">Salinisphaera aquimarina</name>
    <dbReference type="NCBI Taxonomy" id="2094031"/>
    <lineage>
        <taxon>Bacteria</taxon>
        <taxon>Pseudomonadati</taxon>
        <taxon>Pseudomonadota</taxon>
        <taxon>Gammaproteobacteria</taxon>
        <taxon>Salinisphaerales</taxon>
        <taxon>Salinisphaeraceae</taxon>
        <taxon>Salinisphaera</taxon>
    </lineage>
</organism>
<dbReference type="Proteomes" id="UP001595462">
    <property type="component" value="Unassembled WGS sequence"/>
</dbReference>
<gene>
    <name evidence="2" type="ORF">ACFOSU_17225</name>
</gene>
<feature type="transmembrane region" description="Helical" evidence="1">
    <location>
        <begin position="72"/>
        <end position="93"/>
    </location>
</feature>
<name>A0ABV7EVI3_9GAMM</name>
<reference evidence="3" key="1">
    <citation type="journal article" date="2019" name="Int. J. Syst. Evol. Microbiol.">
        <title>The Global Catalogue of Microorganisms (GCM) 10K type strain sequencing project: providing services to taxonomists for standard genome sequencing and annotation.</title>
        <authorList>
            <consortium name="The Broad Institute Genomics Platform"/>
            <consortium name="The Broad Institute Genome Sequencing Center for Infectious Disease"/>
            <person name="Wu L."/>
            <person name="Ma J."/>
        </authorList>
    </citation>
    <scope>NUCLEOTIDE SEQUENCE [LARGE SCALE GENOMIC DNA]</scope>
    <source>
        <strain evidence="3">KCTC 52640</strain>
    </source>
</reference>
<sequence length="96" mass="10412">MKFLAFLNWIVLGMAALMALLYAVVCLMMLPYPQLVENAGGGFDQVLGITVGLAVFTAVAGLSTWLLQKRHALMWGGQVMLLVAAVALVAFVWTQR</sequence>
<keyword evidence="3" id="KW-1185">Reference proteome</keyword>
<feature type="transmembrane region" description="Helical" evidence="1">
    <location>
        <begin position="42"/>
        <end position="66"/>
    </location>
</feature>
<accession>A0ABV7EVI3</accession>
<proteinExistence type="predicted"/>
<comment type="caution">
    <text evidence="2">The sequence shown here is derived from an EMBL/GenBank/DDBJ whole genome shotgun (WGS) entry which is preliminary data.</text>
</comment>
<evidence type="ECO:0008006" key="4">
    <source>
        <dbReference type="Google" id="ProtNLM"/>
    </source>
</evidence>
<evidence type="ECO:0000256" key="1">
    <source>
        <dbReference type="SAM" id="Phobius"/>
    </source>
</evidence>
<keyword evidence="1" id="KW-0472">Membrane</keyword>
<protein>
    <recommendedName>
        <fullName evidence="4">Major facilitator superfamily (MFS) profile domain-containing protein</fullName>
    </recommendedName>
</protein>
<dbReference type="RefSeq" id="WP_380691154.1">
    <property type="nucleotide sequence ID" value="NZ_JBHRSS010000008.1"/>
</dbReference>
<feature type="transmembrane region" description="Helical" evidence="1">
    <location>
        <begin position="6"/>
        <end position="30"/>
    </location>
</feature>
<evidence type="ECO:0000313" key="2">
    <source>
        <dbReference type="EMBL" id="MFC3105617.1"/>
    </source>
</evidence>
<dbReference type="EMBL" id="JBHRSS010000008">
    <property type="protein sequence ID" value="MFC3105617.1"/>
    <property type="molecule type" value="Genomic_DNA"/>
</dbReference>
<keyword evidence="1" id="KW-1133">Transmembrane helix</keyword>
<evidence type="ECO:0000313" key="3">
    <source>
        <dbReference type="Proteomes" id="UP001595462"/>
    </source>
</evidence>